<protein>
    <submittedName>
        <fullName evidence="9">Alpha-amylase-like protein</fullName>
    </submittedName>
</protein>
<keyword evidence="3" id="KW-0479">Metal-binding</keyword>
<dbReference type="Gene3D" id="2.40.30.140">
    <property type="match status" value="1"/>
</dbReference>
<comment type="cofactor">
    <cofactor evidence="1">
        <name>Ca(2+)</name>
        <dbReference type="ChEBI" id="CHEBI:29108"/>
    </cofactor>
</comment>
<keyword evidence="10" id="KW-1185">Reference proteome</keyword>
<dbReference type="Pfam" id="PF00128">
    <property type="entry name" value="Alpha-amylase"/>
    <property type="match status" value="1"/>
</dbReference>
<name>A0AAE0TZV0_9PEZI</name>
<dbReference type="Gene3D" id="2.60.40.1180">
    <property type="entry name" value="Golgi alpha-mannosidase II"/>
    <property type="match status" value="1"/>
</dbReference>
<keyword evidence="4" id="KW-0378">Hydrolase</keyword>
<dbReference type="AlphaFoldDB" id="A0AAE0TZV0"/>
<dbReference type="GO" id="GO:0005975">
    <property type="term" value="P:carbohydrate metabolic process"/>
    <property type="evidence" value="ECO:0007669"/>
    <property type="project" value="InterPro"/>
</dbReference>
<evidence type="ECO:0000256" key="6">
    <source>
        <dbReference type="ARBA" id="ARBA00023295"/>
    </source>
</evidence>
<dbReference type="SUPFAM" id="SSF51011">
    <property type="entry name" value="Glycosyl hydrolase domain"/>
    <property type="match status" value="1"/>
</dbReference>
<proteinExistence type="inferred from homology"/>
<comment type="caution">
    <text evidence="9">The sequence shown here is derived from an EMBL/GenBank/DDBJ whole genome shotgun (WGS) entry which is preliminary data.</text>
</comment>
<feature type="region of interest" description="Disordered" evidence="7">
    <location>
        <begin position="1"/>
        <end position="37"/>
    </location>
</feature>
<evidence type="ECO:0000256" key="5">
    <source>
        <dbReference type="ARBA" id="ARBA00023277"/>
    </source>
</evidence>
<dbReference type="Proteomes" id="UP001285441">
    <property type="component" value="Unassembled WGS sequence"/>
</dbReference>
<dbReference type="PIRSF" id="PIRSF001021">
    <property type="entry name" value="Alph-amls_thrmst"/>
    <property type="match status" value="1"/>
</dbReference>
<reference evidence="9" key="1">
    <citation type="journal article" date="2023" name="Mol. Phylogenet. Evol.">
        <title>Genome-scale phylogeny and comparative genomics of the fungal order Sordariales.</title>
        <authorList>
            <person name="Hensen N."/>
            <person name="Bonometti L."/>
            <person name="Westerberg I."/>
            <person name="Brannstrom I.O."/>
            <person name="Guillou S."/>
            <person name="Cros-Aarteil S."/>
            <person name="Calhoun S."/>
            <person name="Haridas S."/>
            <person name="Kuo A."/>
            <person name="Mondo S."/>
            <person name="Pangilinan J."/>
            <person name="Riley R."/>
            <person name="LaButti K."/>
            <person name="Andreopoulos B."/>
            <person name="Lipzen A."/>
            <person name="Chen C."/>
            <person name="Yan M."/>
            <person name="Daum C."/>
            <person name="Ng V."/>
            <person name="Clum A."/>
            <person name="Steindorff A."/>
            <person name="Ohm R.A."/>
            <person name="Martin F."/>
            <person name="Silar P."/>
            <person name="Natvig D.O."/>
            <person name="Lalanne C."/>
            <person name="Gautier V."/>
            <person name="Ament-Velasquez S.L."/>
            <person name="Kruys A."/>
            <person name="Hutchinson M.I."/>
            <person name="Powell A.J."/>
            <person name="Barry K."/>
            <person name="Miller A.N."/>
            <person name="Grigoriev I.V."/>
            <person name="Debuchy R."/>
            <person name="Gladieux P."/>
            <person name="Hiltunen Thoren M."/>
            <person name="Johannesson H."/>
        </authorList>
    </citation>
    <scope>NUCLEOTIDE SEQUENCE</scope>
    <source>
        <strain evidence="9">CBS 232.78</strain>
    </source>
</reference>
<comment type="similarity">
    <text evidence="2">Belongs to the glycosyl hydrolase 13 family.</text>
</comment>
<evidence type="ECO:0000256" key="7">
    <source>
        <dbReference type="SAM" id="MobiDB-lite"/>
    </source>
</evidence>
<dbReference type="InterPro" id="IPR006047">
    <property type="entry name" value="GH13_cat_dom"/>
</dbReference>
<organism evidence="9 10">
    <name type="scientific">Podospora didyma</name>
    <dbReference type="NCBI Taxonomy" id="330526"/>
    <lineage>
        <taxon>Eukaryota</taxon>
        <taxon>Fungi</taxon>
        <taxon>Dikarya</taxon>
        <taxon>Ascomycota</taxon>
        <taxon>Pezizomycotina</taxon>
        <taxon>Sordariomycetes</taxon>
        <taxon>Sordariomycetidae</taxon>
        <taxon>Sordariales</taxon>
        <taxon>Podosporaceae</taxon>
        <taxon>Podospora</taxon>
    </lineage>
</organism>
<evidence type="ECO:0000313" key="10">
    <source>
        <dbReference type="Proteomes" id="UP001285441"/>
    </source>
</evidence>
<dbReference type="InterPro" id="IPR013776">
    <property type="entry name" value="A-amylase_thermo"/>
</dbReference>
<evidence type="ECO:0000256" key="1">
    <source>
        <dbReference type="ARBA" id="ARBA00001913"/>
    </source>
</evidence>
<gene>
    <name evidence="9" type="ORF">B0H63DRAFT_494596</name>
</gene>
<dbReference type="Gene3D" id="3.20.20.80">
    <property type="entry name" value="Glycosidases"/>
    <property type="match status" value="1"/>
</dbReference>
<evidence type="ECO:0000313" key="9">
    <source>
        <dbReference type="EMBL" id="KAK3385763.1"/>
    </source>
</evidence>
<dbReference type="GO" id="GO:0005509">
    <property type="term" value="F:calcium ion binding"/>
    <property type="evidence" value="ECO:0007669"/>
    <property type="project" value="InterPro"/>
</dbReference>
<dbReference type="PANTHER" id="PTHR43447">
    <property type="entry name" value="ALPHA-AMYLASE"/>
    <property type="match status" value="1"/>
</dbReference>
<dbReference type="NCBIfam" id="NF006969">
    <property type="entry name" value="PRK09441.1-2"/>
    <property type="match status" value="1"/>
</dbReference>
<dbReference type="SMART" id="SM00642">
    <property type="entry name" value="Aamy"/>
    <property type="match status" value="1"/>
</dbReference>
<evidence type="ECO:0000256" key="2">
    <source>
        <dbReference type="ARBA" id="ARBA00008061"/>
    </source>
</evidence>
<dbReference type="EMBL" id="JAULSW010000004">
    <property type="protein sequence ID" value="KAK3385763.1"/>
    <property type="molecule type" value="Genomic_DNA"/>
</dbReference>
<sequence>MNDDFDSNPNPNPNPETVDKSICANSAGGASSHLRPHRRRRLATELPNPLIIPDDAPCPPANQTMVQGFEWYMPADFQHWRRLADDAIVPLSQLGVTSLWLPPASKAAWPQGNGYDTYDLFDLGEFDQKGARHTKWGSKEELQRLVDVASGHGIKVLFDAVLNHKAAADYSERVVATKVDPKDRTRPVKGQDEEYEIEAWTGYRFPGRGDAHSPLKWNKKHFTGIDYDSKAGEKGVWKFKGKEWAEDVDEELGNYDYLMFADVDHKHPEVRRDLFHWVSWLSAQMKHQIGGLRLDAIKHFSFAFLRDLLAHIDNSVNPYWFIVGEYWREDSEFLAHFIEYMNHRLSLFDVQLVSNFSRVSLLEEKGDLRTIFDDALVVWKPENAVQLGQSLETPVAPFFIPLAYSLILLRANAGLPCVFWSDLYGSFGPHNKFAPPTSGGQVLPRMMLARQRWAYGTQVDYFDDPNCIGFTRFGHPLRSRGDGLAVVMTNSWTYASKRMCVGARHAGEVWTDVLRLCPGEVVIDSSGFGVFPVGFRSVAVWVDRKAHGRGAADGLVL</sequence>
<dbReference type="CDD" id="cd11318">
    <property type="entry name" value="AmyAc_bac_fung_AmyA"/>
    <property type="match status" value="1"/>
</dbReference>
<dbReference type="GO" id="GO:0004553">
    <property type="term" value="F:hydrolase activity, hydrolyzing O-glycosyl compounds"/>
    <property type="evidence" value="ECO:0007669"/>
    <property type="project" value="InterPro"/>
</dbReference>
<accession>A0AAE0TZV0</accession>
<reference evidence="9" key="2">
    <citation type="submission" date="2023-06" db="EMBL/GenBank/DDBJ databases">
        <authorList>
            <consortium name="Lawrence Berkeley National Laboratory"/>
            <person name="Haridas S."/>
            <person name="Hensen N."/>
            <person name="Bonometti L."/>
            <person name="Westerberg I."/>
            <person name="Brannstrom I.O."/>
            <person name="Guillou S."/>
            <person name="Cros-Aarteil S."/>
            <person name="Calhoun S."/>
            <person name="Kuo A."/>
            <person name="Mondo S."/>
            <person name="Pangilinan J."/>
            <person name="Riley R."/>
            <person name="LaButti K."/>
            <person name="Andreopoulos B."/>
            <person name="Lipzen A."/>
            <person name="Chen C."/>
            <person name="Yanf M."/>
            <person name="Daum C."/>
            <person name="Ng V."/>
            <person name="Clum A."/>
            <person name="Steindorff A."/>
            <person name="Ohm R."/>
            <person name="Martin F."/>
            <person name="Silar P."/>
            <person name="Natvig D."/>
            <person name="Lalanne C."/>
            <person name="Gautier V."/>
            <person name="Ament-velasquez S.L."/>
            <person name="Kruys A."/>
            <person name="Hutchinson M.I."/>
            <person name="Powell A.J."/>
            <person name="Barry K."/>
            <person name="Miller A.N."/>
            <person name="Grigoriev I.V."/>
            <person name="Debuchy R."/>
            <person name="Gladieux P."/>
            <person name="Thoren M.H."/>
            <person name="Johannesson H."/>
        </authorList>
    </citation>
    <scope>NUCLEOTIDE SEQUENCE</scope>
    <source>
        <strain evidence="9">CBS 232.78</strain>
    </source>
</reference>
<feature type="domain" description="Glycosyl hydrolase family 13 catalytic" evidence="8">
    <location>
        <begin position="63"/>
        <end position="450"/>
    </location>
</feature>
<keyword evidence="6" id="KW-0326">Glycosidase</keyword>
<dbReference type="InterPro" id="IPR013780">
    <property type="entry name" value="Glyco_hydro_b"/>
</dbReference>
<evidence type="ECO:0000259" key="8">
    <source>
        <dbReference type="SMART" id="SM00642"/>
    </source>
</evidence>
<dbReference type="InterPro" id="IPR017853">
    <property type="entry name" value="GH"/>
</dbReference>
<dbReference type="SUPFAM" id="SSF51445">
    <property type="entry name" value="(Trans)glycosidases"/>
    <property type="match status" value="1"/>
</dbReference>
<evidence type="ECO:0000256" key="4">
    <source>
        <dbReference type="ARBA" id="ARBA00022801"/>
    </source>
</evidence>
<evidence type="ECO:0000256" key="3">
    <source>
        <dbReference type="ARBA" id="ARBA00022723"/>
    </source>
</evidence>
<keyword evidence="5" id="KW-0119">Carbohydrate metabolism</keyword>